<dbReference type="EMBL" id="CP035467">
    <property type="protein sequence ID" value="QCW83076.1"/>
    <property type="molecule type" value="Genomic_DNA"/>
</dbReference>
<keyword evidence="2" id="KW-1185">Reference proteome</keyword>
<organism evidence="1 2">
    <name type="scientific">Methylotuvimicrobium buryatense</name>
    <name type="common">Methylomicrobium buryatense</name>
    <dbReference type="NCBI Taxonomy" id="95641"/>
    <lineage>
        <taxon>Bacteria</taxon>
        <taxon>Pseudomonadati</taxon>
        <taxon>Pseudomonadota</taxon>
        <taxon>Gammaproteobacteria</taxon>
        <taxon>Methylococcales</taxon>
        <taxon>Methylococcaceae</taxon>
        <taxon>Methylotuvimicrobium</taxon>
    </lineage>
</organism>
<dbReference type="AlphaFoldDB" id="A0A4P9UTP0"/>
<dbReference type="KEGG" id="mbur:EQU24_13155"/>
<name>A0A4P9UTP0_METBY</name>
<evidence type="ECO:0000313" key="1">
    <source>
        <dbReference type="EMBL" id="QCW83076.1"/>
    </source>
</evidence>
<dbReference type="Proteomes" id="UP000305881">
    <property type="component" value="Chromosome"/>
</dbReference>
<gene>
    <name evidence="1" type="ORF">EQU24_13155</name>
</gene>
<reference evidence="2" key="1">
    <citation type="journal article" date="2019" name="J. Bacteriol.">
        <title>A Mutagenic Screen Identifies a TonB-Dependent Receptor Required for the Lanthanide Metal Switch in the Type I Methanotroph 'Methylotuvimicrobium buryatense' 5GB1C.</title>
        <authorList>
            <person name="Groom J.D."/>
            <person name="Ford S.M."/>
            <person name="Pesesky M.W."/>
            <person name="Lidstrom M.E."/>
        </authorList>
    </citation>
    <scope>NUCLEOTIDE SEQUENCE [LARGE SCALE GENOMIC DNA]</scope>
    <source>
        <strain evidence="2">5GB1C</strain>
    </source>
</reference>
<evidence type="ECO:0000313" key="2">
    <source>
        <dbReference type="Proteomes" id="UP000305881"/>
    </source>
</evidence>
<protein>
    <submittedName>
        <fullName evidence="1">Uncharacterized protein</fullName>
    </submittedName>
</protein>
<proteinExistence type="predicted"/>
<accession>A0A4P9UTP0</accession>
<sequence>MPVEERRQAPMGEFMAILARHISYLLLLNGFSIKGVGGEPERVPINFPATQIPHIDSRCGQEK</sequence>